<evidence type="ECO:0000313" key="13">
    <source>
        <dbReference type="Proteomes" id="UP000030764"/>
    </source>
</evidence>
<dbReference type="CDD" id="cd00086">
    <property type="entry name" value="homeodomain"/>
    <property type="match status" value="1"/>
</dbReference>
<dbReference type="PRINTS" id="PR00031">
    <property type="entry name" value="HTHREPRESSR"/>
</dbReference>
<evidence type="ECO:0000313" key="12">
    <source>
        <dbReference type="EMBL" id="KFD66714.1"/>
    </source>
</evidence>
<evidence type="ECO:0000256" key="1">
    <source>
        <dbReference type="ARBA" id="ARBA00004123"/>
    </source>
</evidence>
<dbReference type="InterPro" id="IPR017970">
    <property type="entry name" value="Homeobox_CS"/>
</dbReference>
<evidence type="ECO:0000256" key="3">
    <source>
        <dbReference type="ARBA" id="ARBA00022902"/>
    </source>
</evidence>
<dbReference type="GO" id="GO:0007399">
    <property type="term" value="P:nervous system development"/>
    <property type="evidence" value="ECO:0007669"/>
    <property type="project" value="UniProtKB-KW"/>
</dbReference>
<accession>A0A085M4V6</accession>
<keyword evidence="13" id="KW-1185">Reference proteome</keyword>
<dbReference type="PANTHER" id="PTHR45793">
    <property type="entry name" value="HOMEOBOX PROTEIN"/>
    <property type="match status" value="1"/>
</dbReference>
<keyword evidence="3" id="KW-0524">Neurogenesis</keyword>
<dbReference type="InterPro" id="IPR000047">
    <property type="entry name" value="HTH_motif"/>
</dbReference>
<gene>
    <name evidence="11" type="ORF">M513_06815</name>
    <name evidence="12" type="ORF">M514_06815</name>
</gene>
<evidence type="ECO:0000256" key="6">
    <source>
        <dbReference type="ARBA" id="ARBA00023242"/>
    </source>
</evidence>
<name>A0A085M4V6_9BILA</name>
<evidence type="ECO:0000256" key="9">
    <source>
        <dbReference type="SAM" id="MobiDB-lite"/>
    </source>
</evidence>
<feature type="region of interest" description="Disordered" evidence="9">
    <location>
        <begin position="136"/>
        <end position="206"/>
    </location>
</feature>
<dbReference type="Proteomes" id="UP000030764">
    <property type="component" value="Unassembled WGS sequence"/>
</dbReference>
<dbReference type="EMBL" id="KL367521">
    <property type="protein sequence ID" value="KFD66714.1"/>
    <property type="molecule type" value="Genomic_DNA"/>
</dbReference>
<dbReference type="Gene3D" id="1.10.10.60">
    <property type="entry name" value="Homeodomain-like"/>
    <property type="match status" value="1"/>
</dbReference>
<dbReference type="PROSITE" id="PS00027">
    <property type="entry name" value="HOMEOBOX_1"/>
    <property type="match status" value="1"/>
</dbReference>
<keyword evidence="4 7" id="KW-0238">DNA-binding</keyword>
<dbReference type="SMART" id="SM00389">
    <property type="entry name" value="HOX"/>
    <property type="match status" value="1"/>
</dbReference>
<keyword evidence="2" id="KW-0217">Developmental protein</keyword>
<evidence type="ECO:0000259" key="10">
    <source>
        <dbReference type="PROSITE" id="PS50071"/>
    </source>
</evidence>
<dbReference type="Pfam" id="PF00046">
    <property type="entry name" value="Homeodomain"/>
    <property type="match status" value="1"/>
</dbReference>
<dbReference type="GO" id="GO:0000981">
    <property type="term" value="F:DNA-binding transcription factor activity, RNA polymerase II-specific"/>
    <property type="evidence" value="ECO:0007669"/>
    <property type="project" value="InterPro"/>
</dbReference>
<dbReference type="PROSITE" id="PS50071">
    <property type="entry name" value="HOMEOBOX_2"/>
    <property type="match status" value="1"/>
</dbReference>
<dbReference type="InterPro" id="IPR009057">
    <property type="entry name" value="Homeodomain-like_sf"/>
</dbReference>
<feature type="compositionally biased region" description="Low complexity" evidence="9">
    <location>
        <begin position="161"/>
        <end position="179"/>
    </location>
</feature>
<reference evidence="11 13" key="1">
    <citation type="journal article" date="2014" name="Nat. Genet.">
        <title>Genome and transcriptome of the porcine whipworm Trichuris suis.</title>
        <authorList>
            <person name="Jex A.R."/>
            <person name="Nejsum P."/>
            <person name="Schwarz E.M."/>
            <person name="Hu L."/>
            <person name="Young N.D."/>
            <person name="Hall R.S."/>
            <person name="Korhonen P.K."/>
            <person name="Liao S."/>
            <person name="Thamsborg S."/>
            <person name="Xia J."/>
            <person name="Xu P."/>
            <person name="Wang S."/>
            <person name="Scheerlinck J.P."/>
            <person name="Hofmann A."/>
            <person name="Sternberg P.W."/>
            <person name="Wang J."/>
            <person name="Gasser R.B."/>
        </authorList>
    </citation>
    <scope>NUCLEOTIDE SEQUENCE [LARGE SCALE GENOMIC DNA]</scope>
    <source>
        <strain evidence="12">DCEP-RM93F</strain>
        <strain evidence="11">DCEP-RM93M</strain>
    </source>
</reference>
<organism evidence="11 13">
    <name type="scientific">Trichuris suis</name>
    <name type="common">pig whipworm</name>
    <dbReference type="NCBI Taxonomy" id="68888"/>
    <lineage>
        <taxon>Eukaryota</taxon>
        <taxon>Metazoa</taxon>
        <taxon>Ecdysozoa</taxon>
        <taxon>Nematoda</taxon>
        <taxon>Enoplea</taxon>
        <taxon>Dorylaimia</taxon>
        <taxon>Trichinellida</taxon>
        <taxon>Trichuridae</taxon>
        <taxon>Trichuris</taxon>
    </lineage>
</organism>
<feature type="DNA-binding region" description="Homeobox" evidence="7">
    <location>
        <begin position="81"/>
        <end position="140"/>
    </location>
</feature>
<dbReference type="PANTHER" id="PTHR45793:SF5">
    <property type="entry name" value="HOMEOTIC PROTEIN OCELLILESS"/>
    <property type="match status" value="1"/>
</dbReference>
<dbReference type="FunFam" id="1.10.10.60:FF:000068">
    <property type="entry name" value="Orthodenticle homeobox 1"/>
    <property type="match status" value="1"/>
</dbReference>
<dbReference type="Proteomes" id="UP000030758">
    <property type="component" value="Unassembled WGS sequence"/>
</dbReference>
<evidence type="ECO:0000256" key="7">
    <source>
        <dbReference type="PROSITE-ProRule" id="PRU00108"/>
    </source>
</evidence>
<dbReference type="GO" id="GO:0045944">
    <property type="term" value="P:positive regulation of transcription by RNA polymerase II"/>
    <property type="evidence" value="ECO:0007669"/>
    <property type="project" value="UniProtKB-ARBA"/>
</dbReference>
<dbReference type="EMBL" id="KL363229">
    <property type="protein sequence ID" value="KFD52252.1"/>
    <property type="molecule type" value="Genomic_DNA"/>
</dbReference>
<dbReference type="InterPro" id="IPR001356">
    <property type="entry name" value="HD"/>
</dbReference>
<evidence type="ECO:0000256" key="4">
    <source>
        <dbReference type="ARBA" id="ARBA00023125"/>
    </source>
</evidence>
<dbReference type="GO" id="GO:0005634">
    <property type="term" value="C:nucleus"/>
    <property type="evidence" value="ECO:0007669"/>
    <property type="project" value="UniProtKB-SubCell"/>
</dbReference>
<proteinExistence type="predicted"/>
<keyword evidence="5 7" id="KW-0371">Homeobox</keyword>
<protein>
    <recommendedName>
        <fullName evidence="10">Homeobox domain-containing protein</fullName>
    </recommendedName>
</protein>
<feature type="domain" description="Homeobox" evidence="10">
    <location>
        <begin position="79"/>
        <end position="139"/>
    </location>
</feature>
<evidence type="ECO:0000256" key="2">
    <source>
        <dbReference type="ARBA" id="ARBA00022473"/>
    </source>
</evidence>
<evidence type="ECO:0000256" key="5">
    <source>
        <dbReference type="ARBA" id="ARBA00023155"/>
    </source>
</evidence>
<sequence>MAIHSGCFGPVVPPKRLIGHHIFVLMAYSTAAAFNAANMAAAAYLKATTPYYSPGHHYALNAGMVDHPVSAFTSGNLPRKQRRERTTFSRAQLDILESIFGRTHYPDIFLREELALKIGLPESRVQVWFKNRRAKARQQAQQKDGAKKADSDGGSSEGSKKSSPATTPTIRQPSPQQQQQKKKESSTAQPQVPSYAYTTTSSTSNNSTMSAIAAWNPTMAHENGQMAQNMFLNGNSVKTAQSYVTSANQSQSIYLHSGYAPIGGPHVYYGPPSVDWMHQWSSSAPAAMAVGMPPNGSAYTNAAAPTYHPQNAYPCFIQQAAA</sequence>
<dbReference type="AlphaFoldDB" id="A0A085M4V6"/>
<evidence type="ECO:0000256" key="8">
    <source>
        <dbReference type="RuleBase" id="RU000682"/>
    </source>
</evidence>
<comment type="subcellular location">
    <subcellularLocation>
        <location evidence="1 7 8">Nucleus</location>
    </subcellularLocation>
</comment>
<keyword evidence="6 7" id="KW-0539">Nucleus</keyword>
<evidence type="ECO:0000313" key="11">
    <source>
        <dbReference type="EMBL" id="KFD52252.1"/>
    </source>
</evidence>
<dbReference type="GO" id="GO:0000978">
    <property type="term" value="F:RNA polymerase II cis-regulatory region sequence-specific DNA binding"/>
    <property type="evidence" value="ECO:0007669"/>
    <property type="project" value="TreeGrafter"/>
</dbReference>
<dbReference type="SUPFAM" id="SSF46689">
    <property type="entry name" value="Homeodomain-like"/>
    <property type="match status" value="1"/>
</dbReference>